<feature type="region of interest" description="Disordered" evidence="1">
    <location>
        <begin position="1"/>
        <end position="26"/>
    </location>
</feature>
<reference evidence="2 3" key="1">
    <citation type="journal article" date="2017" name="Curr. Biol.">
        <title>Genome architecture and evolution of a unichromosomal asexual nematode.</title>
        <authorList>
            <person name="Fradin H."/>
            <person name="Zegar C."/>
            <person name="Gutwein M."/>
            <person name="Lucas J."/>
            <person name="Kovtun M."/>
            <person name="Corcoran D."/>
            <person name="Baugh L.R."/>
            <person name="Kiontke K."/>
            <person name="Gunsalus K."/>
            <person name="Fitch D.H."/>
            <person name="Piano F."/>
        </authorList>
    </citation>
    <scope>NUCLEOTIDE SEQUENCE [LARGE SCALE GENOMIC DNA]</scope>
    <source>
        <strain evidence="2">PF1309</strain>
    </source>
</reference>
<evidence type="ECO:0000313" key="3">
    <source>
        <dbReference type="Proteomes" id="UP000218231"/>
    </source>
</evidence>
<sequence length="278" mass="30674">MRKSDDAEQGCCGSSGSDTEKPKLPTISGIGTSETMLKTTLFLAVAGLCIIGIQSRPAVDPNFVPLKTMLKTSLFLAVAALCIIGIQSRPAVDPSLVPLIGHFKAILKEVGTAIKRKSSGKEIDRVKKVLGIMFDNSKSGADKITALNAIAKEHEKGFMDEDGKIEAKVKAMGKFVDFFNKEIYDKASPRVKNFLNELDNFRKNFFENVVKSDAELEKEISKIFDGLTVEDFEEIKMLIEKLKEKVDEMNKEESLKMPGLNVDKYVKKYSSVPAVKAN</sequence>
<organism evidence="2 3">
    <name type="scientific">Diploscapter pachys</name>
    <dbReference type="NCBI Taxonomy" id="2018661"/>
    <lineage>
        <taxon>Eukaryota</taxon>
        <taxon>Metazoa</taxon>
        <taxon>Ecdysozoa</taxon>
        <taxon>Nematoda</taxon>
        <taxon>Chromadorea</taxon>
        <taxon>Rhabditida</taxon>
        <taxon>Rhabditina</taxon>
        <taxon>Rhabditomorpha</taxon>
        <taxon>Rhabditoidea</taxon>
        <taxon>Rhabditidae</taxon>
        <taxon>Diploscapter</taxon>
    </lineage>
</organism>
<name>A0A2A2JAT3_9BILA</name>
<evidence type="ECO:0000313" key="2">
    <source>
        <dbReference type="EMBL" id="PAV58767.1"/>
    </source>
</evidence>
<accession>A0A2A2JAT3</accession>
<comment type="caution">
    <text evidence="2">The sequence shown here is derived from an EMBL/GenBank/DDBJ whole genome shotgun (WGS) entry which is preliminary data.</text>
</comment>
<gene>
    <name evidence="2" type="ORF">WR25_10830</name>
</gene>
<dbReference type="AlphaFoldDB" id="A0A2A2JAT3"/>
<evidence type="ECO:0000256" key="1">
    <source>
        <dbReference type="SAM" id="MobiDB-lite"/>
    </source>
</evidence>
<protein>
    <submittedName>
        <fullName evidence="2">Uncharacterized protein</fullName>
    </submittedName>
</protein>
<proteinExistence type="predicted"/>
<dbReference type="EMBL" id="LIAE01010558">
    <property type="protein sequence ID" value="PAV58767.1"/>
    <property type="molecule type" value="Genomic_DNA"/>
</dbReference>
<dbReference type="Proteomes" id="UP000218231">
    <property type="component" value="Unassembled WGS sequence"/>
</dbReference>
<keyword evidence="3" id="KW-1185">Reference proteome</keyword>